<organism evidence="4 5">
    <name type="scientific">Candidatus Thiomargarita nelsonii</name>
    <dbReference type="NCBI Taxonomy" id="1003181"/>
    <lineage>
        <taxon>Bacteria</taxon>
        <taxon>Pseudomonadati</taxon>
        <taxon>Pseudomonadota</taxon>
        <taxon>Gammaproteobacteria</taxon>
        <taxon>Thiotrichales</taxon>
        <taxon>Thiotrichaceae</taxon>
        <taxon>Thiomargarita</taxon>
    </lineage>
</organism>
<dbReference type="PROSITE" id="PS50943">
    <property type="entry name" value="HTH_CROC1"/>
    <property type="match status" value="1"/>
</dbReference>
<proteinExistence type="predicted"/>
<comment type="caution">
    <text evidence="4">The sequence shown here is derived from an EMBL/GenBank/DDBJ whole genome shotgun (WGS) entry which is preliminary data.</text>
</comment>
<dbReference type="Gene3D" id="1.10.260.40">
    <property type="entry name" value="lambda repressor-like DNA-binding domains"/>
    <property type="match status" value="1"/>
</dbReference>
<dbReference type="GO" id="GO:0003677">
    <property type="term" value="F:DNA binding"/>
    <property type="evidence" value="ECO:0007669"/>
    <property type="project" value="UniProtKB-KW"/>
</dbReference>
<accession>A0A4E0R1N0</accession>
<sequence length="134" mass="15580">MKVHEKIRSMRQSKGWSQPDMAEKLDMSVNGYANIERGETDVQVLEKIAETFGMDLLELLNFGEKNVFYWNGDNNHLIKSLQSTHFSEEKNECEHELDKARLLLQQQEKEIAYLKEINSLMKKESAMSKSTNNP</sequence>
<evidence type="ECO:0000313" key="5">
    <source>
        <dbReference type="Proteomes" id="UP000030428"/>
    </source>
</evidence>
<feature type="coiled-coil region" evidence="2">
    <location>
        <begin position="90"/>
        <end position="124"/>
    </location>
</feature>
<gene>
    <name evidence="4" type="ORF">PN36_21635</name>
</gene>
<dbReference type="EMBL" id="JSZA02000098">
    <property type="protein sequence ID" value="TGO02631.1"/>
    <property type="molecule type" value="Genomic_DNA"/>
</dbReference>
<dbReference type="SUPFAM" id="SSF47413">
    <property type="entry name" value="lambda repressor-like DNA-binding domains"/>
    <property type="match status" value="1"/>
</dbReference>
<name>A0A4E0R1N0_9GAMM</name>
<keyword evidence="5" id="KW-1185">Reference proteome</keyword>
<evidence type="ECO:0000256" key="2">
    <source>
        <dbReference type="SAM" id="Coils"/>
    </source>
</evidence>
<evidence type="ECO:0000256" key="1">
    <source>
        <dbReference type="ARBA" id="ARBA00023125"/>
    </source>
</evidence>
<evidence type="ECO:0000259" key="3">
    <source>
        <dbReference type="PROSITE" id="PS50943"/>
    </source>
</evidence>
<dbReference type="Proteomes" id="UP000030428">
    <property type="component" value="Unassembled WGS sequence"/>
</dbReference>
<evidence type="ECO:0000313" key="4">
    <source>
        <dbReference type="EMBL" id="TGO02631.1"/>
    </source>
</evidence>
<reference evidence="4 5" key="1">
    <citation type="journal article" date="2016" name="Front. Microbiol.">
        <title>Single-Cell (Meta-)Genomics of a Dimorphic Candidatus Thiomargarita nelsonii Reveals Genomic Plasticity.</title>
        <authorList>
            <person name="Flood B.E."/>
            <person name="Fliss P."/>
            <person name="Jones D.S."/>
            <person name="Dick G.J."/>
            <person name="Jain S."/>
            <person name="Kaster A.K."/>
            <person name="Winkel M."/>
            <person name="Mussmann M."/>
            <person name="Bailey J."/>
        </authorList>
    </citation>
    <scope>NUCLEOTIDE SEQUENCE [LARGE SCALE GENOMIC DNA]</scope>
    <source>
        <strain evidence="4">Hydrate Ridge</strain>
    </source>
</reference>
<protein>
    <recommendedName>
        <fullName evidence="3">HTH cro/C1-type domain-containing protein</fullName>
    </recommendedName>
</protein>
<dbReference type="Pfam" id="PF01381">
    <property type="entry name" value="HTH_3"/>
    <property type="match status" value="1"/>
</dbReference>
<dbReference type="InterPro" id="IPR010982">
    <property type="entry name" value="Lambda_DNA-bd_dom_sf"/>
</dbReference>
<dbReference type="CDD" id="cd00093">
    <property type="entry name" value="HTH_XRE"/>
    <property type="match status" value="1"/>
</dbReference>
<keyword evidence="1" id="KW-0238">DNA-binding</keyword>
<dbReference type="SMART" id="SM00530">
    <property type="entry name" value="HTH_XRE"/>
    <property type="match status" value="1"/>
</dbReference>
<dbReference type="AlphaFoldDB" id="A0A4E0R1N0"/>
<dbReference type="PANTHER" id="PTHR46558:SF11">
    <property type="entry name" value="HTH-TYPE TRANSCRIPTIONAL REGULATOR XRE"/>
    <property type="match status" value="1"/>
</dbReference>
<dbReference type="PANTHER" id="PTHR46558">
    <property type="entry name" value="TRACRIPTIONAL REGULATORY PROTEIN-RELATED-RELATED"/>
    <property type="match status" value="1"/>
</dbReference>
<keyword evidence="2" id="KW-0175">Coiled coil</keyword>
<dbReference type="InterPro" id="IPR001387">
    <property type="entry name" value="Cro/C1-type_HTH"/>
</dbReference>
<feature type="domain" description="HTH cro/C1-type" evidence="3">
    <location>
        <begin position="7"/>
        <end position="59"/>
    </location>
</feature>